<keyword evidence="2" id="KW-1185">Reference proteome</keyword>
<protein>
    <submittedName>
        <fullName evidence="1">DUF2750 domain-containing protein</fullName>
    </submittedName>
</protein>
<evidence type="ECO:0000313" key="1">
    <source>
        <dbReference type="EMBL" id="MDT0603935.1"/>
    </source>
</evidence>
<gene>
    <name evidence="1" type="ORF">RM573_10045</name>
</gene>
<proteinExistence type="predicted"/>
<dbReference type="Pfam" id="PF11042">
    <property type="entry name" value="DUF2750"/>
    <property type="match status" value="1"/>
</dbReference>
<dbReference type="EMBL" id="JAVRIF010000004">
    <property type="protein sequence ID" value="MDT0603935.1"/>
    <property type="molecule type" value="Genomic_DNA"/>
</dbReference>
<reference evidence="1 2" key="1">
    <citation type="submission" date="2023-09" db="EMBL/GenBank/DDBJ databases">
        <authorList>
            <person name="Rey-Velasco X."/>
        </authorList>
    </citation>
    <scope>NUCLEOTIDE SEQUENCE [LARGE SCALE GENOMIC DNA]</scope>
    <source>
        <strain evidence="1 2">W431</strain>
    </source>
</reference>
<name>A0ABU3A2B4_9GAMM</name>
<evidence type="ECO:0000313" key="2">
    <source>
        <dbReference type="Proteomes" id="UP001266357"/>
    </source>
</evidence>
<accession>A0ABU3A2B4</accession>
<dbReference type="RefSeq" id="WP_311581192.1">
    <property type="nucleotide sequence ID" value="NZ_JAVRIF010000004.1"/>
</dbReference>
<comment type="caution">
    <text evidence="1">The sequence shown here is derived from an EMBL/GenBank/DDBJ whole genome shotgun (WGS) entry which is preliminary data.</text>
</comment>
<sequence>MAQAIDKNQIESILKYDDEQRAKYFIKEAVANQQIWILKDEHGCVMLTTDDEDCIPVWPNEAFAASWISQEWQDCQTEAISLNKWFSRWSHGLADDELAIVVFPNQDEQGLVFYPDELEDALKTQQQKQAQERSK</sequence>
<organism evidence="1 2">
    <name type="scientific">Thalassotalea castellviae</name>
    <dbReference type="NCBI Taxonomy" id="3075612"/>
    <lineage>
        <taxon>Bacteria</taxon>
        <taxon>Pseudomonadati</taxon>
        <taxon>Pseudomonadota</taxon>
        <taxon>Gammaproteobacteria</taxon>
        <taxon>Alteromonadales</taxon>
        <taxon>Colwelliaceae</taxon>
        <taxon>Thalassotalea</taxon>
    </lineage>
</organism>
<dbReference type="Proteomes" id="UP001266357">
    <property type="component" value="Unassembled WGS sequence"/>
</dbReference>
<dbReference type="InterPro" id="IPR021284">
    <property type="entry name" value="DUF2750"/>
</dbReference>